<evidence type="ECO:0000313" key="2">
    <source>
        <dbReference type="EMBL" id="THW66612.1"/>
    </source>
</evidence>
<feature type="compositionally biased region" description="Low complexity" evidence="1">
    <location>
        <begin position="22"/>
        <end position="35"/>
    </location>
</feature>
<dbReference type="AlphaFoldDB" id="A0A4S8ZKN6"/>
<comment type="caution">
    <text evidence="2">The sequence shown here is derived from an EMBL/GenBank/DDBJ whole genome shotgun (WGS) entry which is preliminary data.</text>
</comment>
<dbReference type="Proteomes" id="UP000310421">
    <property type="component" value="Unassembled WGS sequence"/>
</dbReference>
<reference evidence="2 3" key="1">
    <citation type="submission" date="2018-10" db="EMBL/GenBank/DDBJ databases">
        <title>Fifty Aureobasidium pullulans genomes reveal a recombining polyextremotolerant generalist.</title>
        <authorList>
            <person name="Gostincar C."/>
            <person name="Turk M."/>
            <person name="Zajc J."/>
            <person name="Gunde-Cimerman N."/>
        </authorList>
    </citation>
    <scope>NUCLEOTIDE SEQUENCE [LARGE SCALE GENOMIC DNA]</scope>
    <source>
        <strain evidence="2 3">EXF-10751</strain>
    </source>
</reference>
<name>A0A4S8ZKN6_AURPU</name>
<sequence length="274" mass="30439">MVHQGSRKHTIMDTQQLTPALSVDDSPSLSDSDSSFGIPAEQVDIIRNIVDKWHKKPLQIASDIVSALEGGDHTHIPLIVRNGEDQEVVVWAKCDTGACANFITMALVRKLKLEYSLQKIDDYEAAKNLESPPRDHLGVGLIKKVCSFEDREVSINYILPITFQTGKFRKQHEKVEFEVLEIGDGITSPAANEKTDLFLGASWLFKNEVFMLRKSYYVDPPKDLPVVETVPTFDNELTPISGRPGNNVFISRGTPSIKLSATAGPPRLPRGRMA</sequence>
<proteinExistence type="predicted"/>
<evidence type="ECO:0000313" key="3">
    <source>
        <dbReference type="Proteomes" id="UP000310421"/>
    </source>
</evidence>
<accession>A0A4S8ZKN6</accession>
<evidence type="ECO:0000256" key="1">
    <source>
        <dbReference type="SAM" id="MobiDB-lite"/>
    </source>
</evidence>
<feature type="region of interest" description="Disordered" evidence="1">
    <location>
        <begin position="1"/>
        <end position="35"/>
    </location>
</feature>
<protein>
    <submittedName>
        <fullName evidence="2">Uncharacterized protein</fullName>
    </submittedName>
</protein>
<dbReference type="EMBL" id="QZAN01000006">
    <property type="protein sequence ID" value="THW66612.1"/>
    <property type="molecule type" value="Genomic_DNA"/>
</dbReference>
<organism evidence="2 3">
    <name type="scientific">Aureobasidium pullulans</name>
    <name type="common">Black yeast</name>
    <name type="synonym">Pullularia pullulans</name>
    <dbReference type="NCBI Taxonomy" id="5580"/>
    <lineage>
        <taxon>Eukaryota</taxon>
        <taxon>Fungi</taxon>
        <taxon>Dikarya</taxon>
        <taxon>Ascomycota</taxon>
        <taxon>Pezizomycotina</taxon>
        <taxon>Dothideomycetes</taxon>
        <taxon>Dothideomycetidae</taxon>
        <taxon>Dothideales</taxon>
        <taxon>Saccotheciaceae</taxon>
        <taxon>Aureobasidium</taxon>
    </lineage>
</organism>
<gene>
    <name evidence="2" type="ORF">D6D20_01212</name>
</gene>
<dbReference type="InterPro" id="IPR021109">
    <property type="entry name" value="Peptidase_aspartic_dom_sf"/>
</dbReference>
<dbReference type="Gene3D" id="2.40.70.10">
    <property type="entry name" value="Acid Proteases"/>
    <property type="match status" value="1"/>
</dbReference>